<gene>
    <name evidence="1" type="ORF">HLB00_02195</name>
</gene>
<feature type="non-terminal residue" evidence="1">
    <location>
        <position position="114"/>
    </location>
</feature>
<comment type="caution">
    <text evidence="1">The sequence shown here is derived from an EMBL/GenBank/DDBJ whole genome shotgun (WGS) entry which is preliminary data.</text>
</comment>
<evidence type="ECO:0000313" key="2">
    <source>
        <dbReference type="Proteomes" id="UP000546917"/>
    </source>
</evidence>
<name>A0A7K4FKT5_9ARCH</name>
<protein>
    <submittedName>
        <fullName evidence="1">IS4 family transposase</fullName>
    </submittedName>
</protein>
<proteinExistence type="predicted"/>
<accession>A0A7K4FKT5</accession>
<dbReference type="Proteomes" id="UP000546917">
    <property type="component" value="Unassembled WGS sequence"/>
</dbReference>
<dbReference type="EMBL" id="JABGBP010000066">
    <property type="protein sequence ID" value="NOL59644.1"/>
    <property type="molecule type" value="Genomic_DNA"/>
</dbReference>
<sequence>MFKHINKILKKHCNKISGESKVEGIGIDSYSKKFNLSAHLSILAKGILNHNDLTDIAYNNGISKSQLSKLNNKRPYSIFEKVFYNILEPFIKAHRYNVYHDYIDKLYSILAIDS</sequence>
<evidence type="ECO:0000313" key="1">
    <source>
        <dbReference type="EMBL" id="NOL59644.1"/>
    </source>
</evidence>
<dbReference type="AlphaFoldDB" id="A0A7K4FKT5"/>
<organism evidence="1 2">
    <name type="scientific">Ferroplasma acidiphilum</name>
    <dbReference type="NCBI Taxonomy" id="74969"/>
    <lineage>
        <taxon>Archaea</taxon>
        <taxon>Methanobacteriati</taxon>
        <taxon>Thermoplasmatota</taxon>
        <taxon>Thermoplasmata</taxon>
        <taxon>Thermoplasmatales</taxon>
        <taxon>Ferroplasmaceae</taxon>
        <taxon>Ferroplasma</taxon>
    </lineage>
</organism>
<reference evidence="1 2" key="1">
    <citation type="submission" date="2020-05" db="EMBL/GenBank/DDBJ databases">
        <authorList>
            <person name="Zhang R."/>
        </authorList>
    </citation>
    <scope>NUCLEOTIDE SEQUENCE [LARGE SCALE GENOMIC DNA]</scope>
    <source>
        <strain evidence="1 2">DSM 28986</strain>
    </source>
</reference>